<keyword evidence="1" id="KW-0472">Membrane</keyword>
<keyword evidence="3" id="KW-1185">Reference proteome</keyword>
<feature type="transmembrane region" description="Helical" evidence="1">
    <location>
        <begin position="36"/>
        <end position="65"/>
    </location>
</feature>
<evidence type="ECO:0008006" key="4">
    <source>
        <dbReference type="Google" id="ProtNLM"/>
    </source>
</evidence>
<keyword evidence="1" id="KW-1133">Transmembrane helix</keyword>
<reference evidence="2 3" key="1">
    <citation type="submission" date="2018-07" db="EMBL/GenBank/DDBJ databases">
        <title>Draft genome sequence of Ancylomarina sp. M1P.</title>
        <authorList>
            <person name="Yadav S."/>
            <person name="Villanueva L."/>
            <person name="Damste J.S.S."/>
        </authorList>
    </citation>
    <scope>NUCLEOTIDE SEQUENCE [LARGE SCALE GENOMIC DNA]</scope>
    <source>
        <strain evidence="2 3">M1P</strain>
    </source>
</reference>
<accession>A0A425Y3N6</accession>
<feature type="transmembrane region" description="Helical" evidence="1">
    <location>
        <begin position="85"/>
        <end position="106"/>
    </location>
</feature>
<evidence type="ECO:0000256" key="1">
    <source>
        <dbReference type="SAM" id="Phobius"/>
    </source>
</evidence>
<organism evidence="2 3">
    <name type="scientific">Ancylomarina euxinus</name>
    <dbReference type="NCBI Taxonomy" id="2283627"/>
    <lineage>
        <taxon>Bacteria</taxon>
        <taxon>Pseudomonadati</taxon>
        <taxon>Bacteroidota</taxon>
        <taxon>Bacteroidia</taxon>
        <taxon>Marinilabiliales</taxon>
        <taxon>Marinifilaceae</taxon>
        <taxon>Ancylomarina</taxon>
    </lineage>
</organism>
<dbReference type="Proteomes" id="UP000285794">
    <property type="component" value="Unassembled WGS sequence"/>
</dbReference>
<sequence>MKSQMNYSEIENGLKVSKDRYYTLLKGSPSVYRMRLLLFFLRLLFGSVAIASGLLLLFSLFMNIGQSIANVFNLTDVPLYEEGKLSFLSITLGILMAVSLFSLWLIKLVRRRNDHMSDLYELLDTHFAEGKKLLDEYRHTIS</sequence>
<protein>
    <recommendedName>
        <fullName evidence="4">DUF4231 domain-containing protein</fullName>
    </recommendedName>
</protein>
<dbReference type="AlphaFoldDB" id="A0A425Y3N6"/>
<name>A0A425Y3N6_9BACT</name>
<proteinExistence type="predicted"/>
<evidence type="ECO:0000313" key="3">
    <source>
        <dbReference type="Proteomes" id="UP000285794"/>
    </source>
</evidence>
<dbReference type="EMBL" id="QQWG01000004">
    <property type="protein sequence ID" value="RRG22869.1"/>
    <property type="molecule type" value="Genomic_DNA"/>
</dbReference>
<keyword evidence="1" id="KW-0812">Transmembrane</keyword>
<evidence type="ECO:0000313" key="2">
    <source>
        <dbReference type="EMBL" id="RRG22869.1"/>
    </source>
</evidence>
<comment type="caution">
    <text evidence="2">The sequence shown here is derived from an EMBL/GenBank/DDBJ whole genome shotgun (WGS) entry which is preliminary data.</text>
</comment>
<gene>
    <name evidence="2" type="ORF">DWB61_05365</name>
</gene>